<dbReference type="Gene3D" id="3.30.1330.60">
    <property type="entry name" value="OmpA-like domain"/>
    <property type="match status" value="1"/>
</dbReference>
<dbReference type="PROSITE" id="PS51123">
    <property type="entry name" value="OMPA_2"/>
    <property type="match status" value="1"/>
</dbReference>
<dbReference type="PANTHER" id="PTHR30329:SF21">
    <property type="entry name" value="LIPOPROTEIN YIAD-RELATED"/>
    <property type="match status" value="1"/>
</dbReference>
<dbReference type="Pfam" id="PF02412">
    <property type="entry name" value="TSP_3"/>
    <property type="match status" value="2"/>
</dbReference>
<dbReference type="Gene3D" id="4.10.1080.10">
    <property type="entry name" value="TSP type-3 repeat"/>
    <property type="match status" value="1"/>
</dbReference>
<keyword evidence="9" id="KW-1185">Reference proteome</keyword>
<evidence type="ECO:0000256" key="3">
    <source>
        <dbReference type="ARBA" id="ARBA00023136"/>
    </source>
</evidence>
<feature type="signal peptide" evidence="6">
    <location>
        <begin position="1"/>
        <end position="19"/>
    </location>
</feature>
<evidence type="ECO:0000256" key="4">
    <source>
        <dbReference type="ARBA" id="ARBA00023237"/>
    </source>
</evidence>
<dbReference type="EMBL" id="JAUEPH010000005">
    <property type="protein sequence ID" value="MDN3205108.1"/>
    <property type="molecule type" value="Genomic_DNA"/>
</dbReference>
<sequence>MQKLLITLVAISVIQIANAQDSFNRWSLETNFGLNKPMGPLTPGYLSPTLNIGHIDFGVRYMFNEKFGVKGDAGFGSFSEANGVSPVFNTNYLRVNVQGVLNLGRVLNFESFSRRLGLLGHMGAGFGRMSFDQTILNTQPDYHYNIITGATAQFKLSNHVALTSDLSVIVNGRQTYTFDGNEFNAPFQPANNQNPFVHATGTWWTGTLGVNFYFGKEEEHADWYIAADKYVTREELNSQINELKDMLKDSDGDGVPDYLDAEPNTPSGARVSFKGITLDSDQDGISDHEDKCPFLPGPSANGGCPTEEIIEQIDFLNRAIADGYVNVYFGFNSSSPQSYSISAIQYVSNFIKKNPTTQIEIMGYADEIGAEDYNMKLSESRAKSVYDLLIASGVPSEKLSYKGYGEDSSVDKNSEDARQLARRVSFRIIK</sequence>
<dbReference type="InterPro" id="IPR028974">
    <property type="entry name" value="TSP_type-3_rpt"/>
</dbReference>
<name>A0ABT7YF34_9BACT</name>
<protein>
    <submittedName>
        <fullName evidence="8">OmpA family protein</fullName>
    </submittedName>
</protein>
<keyword evidence="4" id="KW-0998">Cell outer membrane</keyword>
<evidence type="ECO:0000313" key="9">
    <source>
        <dbReference type="Proteomes" id="UP001171916"/>
    </source>
</evidence>
<keyword evidence="3 5" id="KW-0472">Membrane</keyword>
<evidence type="ECO:0000256" key="6">
    <source>
        <dbReference type="SAM" id="SignalP"/>
    </source>
</evidence>
<evidence type="ECO:0000256" key="1">
    <source>
        <dbReference type="ARBA" id="ARBA00004442"/>
    </source>
</evidence>
<dbReference type="SUPFAM" id="SSF103088">
    <property type="entry name" value="OmpA-like"/>
    <property type="match status" value="1"/>
</dbReference>
<evidence type="ECO:0000256" key="5">
    <source>
        <dbReference type="PROSITE-ProRule" id="PRU00473"/>
    </source>
</evidence>
<proteinExistence type="predicted"/>
<feature type="chain" id="PRO_5045526931" evidence="6">
    <location>
        <begin position="20"/>
        <end position="430"/>
    </location>
</feature>
<dbReference type="PRINTS" id="PR01021">
    <property type="entry name" value="OMPADOMAIN"/>
</dbReference>
<dbReference type="CDD" id="cd07185">
    <property type="entry name" value="OmpA_C-like"/>
    <property type="match status" value="1"/>
</dbReference>
<dbReference type="Proteomes" id="UP001171916">
    <property type="component" value="Unassembled WGS sequence"/>
</dbReference>
<dbReference type="RefSeq" id="WP_290001051.1">
    <property type="nucleotide sequence ID" value="NZ_JAUEPH010000005.1"/>
</dbReference>
<evidence type="ECO:0000256" key="2">
    <source>
        <dbReference type="ARBA" id="ARBA00022729"/>
    </source>
</evidence>
<dbReference type="Pfam" id="PF00691">
    <property type="entry name" value="OmpA"/>
    <property type="match status" value="1"/>
</dbReference>
<dbReference type="SUPFAM" id="SSF103647">
    <property type="entry name" value="TSP type-3 repeat"/>
    <property type="match status" value="1"/>
</dbReference>
<comment type="caution">
    <text evidence="8">The sequence shown here is derived from an EMBL/GenBank/DDBJ whole genome shotgun (WGS) entry which is preliminary data.</text>
</comment>
<dbReference type="InterPro" id="IPR006665">
    <property type="entry name" value="OmpA-like"/>
</dbReference>
<dbReference type="InterPro" id="IPR050330">
    <property type="entry name" value="Bact_OuterMem_StrucFunc"/>
</dbReference>
<evidence type="ECO:0000259" key="7">
    <source>
        <dbReference type="PROSITE" id="PS51123"/>
    </source>
</evidence>
<dbReference type="InterPro" id="IPR003367">
    <property type="entry name" value="Thrombospondin_3-like_rpt"/>
</dbReference>
<dbReference type="InterPro" id="IPR006664">
    <property type="entry name" value="OMP_bac"/>
</dbReference>
<gene>
    <name evidence="8" type="ORF">QVH07_13175</name>
</gene>
<dbReference type="Pfam" id="PF13505">
    <property type="entry name" value="OMP_b-brl"/>
    <property type="match status" value="1"/>
</dbReference>
<keyword evidence="2 6" id="KW-0732">Signal</keyword>
<dbReference type="InterPro" id="IPR036737">
    <property type="entry name" value="OmpA-like_sf"/>
</dbReference>
<accession>A0ABT7YF34</accession>
<comment type="subcellular location">
    <subcellularLocation>
        <location evidence="1">Cell outer membrane</location>
    </subcellularLocation>
</comment>
<reference evidence="8" key="1">
    <citation type="submission" date="2023-06" db="EMBL/GenBank/DDBJ databases">
        <title>Robiginitalea aurantiacus sp. nov. and Algoriphagus sediminis sp. nov., isolated from coastal sediment.</title>
        <authorList>
            <person name="Zhou Z.Y."/>
            <person name="An J."/>
            <person name="Jia Y.W."/>
            <person name="Du Z.J."/>
        </authorList>
    </citation>
    <scope>NUCLEOTIDE SEQUENCE</scope>
    <source>
        <strain evidence="8">C2-7</strain>
    </source>
</reference>
<dbReference type="PANTHER" id="PTHR30329">
    <property type="entry name" value="STATOR ELEMENT OF FLAGELLAR MOTOR COMPLEX"/>
    <property type="match status" value="1"/>
</dbReference>
<organism evidence="8 9">
    <name type="scientific">Algoriphagus sediminis</name>
    <dbReference type="NCBI Taxonomy" id="3057113"/>
    <lineage>
        <taxon>Bacteria</taxon>
        <taxon>Pseudomonadati</taxon>
        <taxon>Bacteroidota</taxon>
        <taxon>Cytophagia</taxon>
        <taxon>Cytophagales</taxon>
        <taxon>Cyclobacteriaceae</taxon>
        <taxon>Algoriphagus</taxon>
    </lineage>
</organism>
<evidence type="ECO:0000313" key="8">
    <source>
        <dbReference type="EMBL" id="MDN3205108.1"/>
    </source>
</evidence>
<dbReference type="InterPro" id="IPR027385">
    <property type="entry name" value="Beta-barrel_OMP"/>
</dbReference>
<feature type="domain" description="OmpA-like" evidence="7">
    <location>
        <begin position="316"/>
        <end position="430"/>
    </location>
</feature>